<keyword evidence="1" id="KW-1133">Transmembrane helix</keyword>
<evidence type="ECO:0000313" key="2">
    <source>
        <dbReference type="EMBL" id="AIF69483.1"/>
    </source>
</evidence>
<dbReference type="AlphaFoldDB" id="A0A075LY21"/>
<dbReference type="KEGG" id="ppac:PAP_05400"/>
<sequence length="56" mass="6269">MEPINPPPNERSATNIQESSIIYAMLPIFNAFVTLKLYAWLLIVVRAMMSESNADG</sequence>
<dbReference type="Proteomes" id="UP000027981">
    <property type="component" value="Chromosome"/>
</dbReference>
<reference evidence="3" key="1">
    <citation type="submission" date="2013-06" db="EMBL/GenBank/DDBJ databases">
        <title>Complete Genome Sequence of Hyperthermophilic Palaeococcus pacificus DY20341T, Isolated from a Deep-Sea Hydrothermal Sediments.</title>
        <authorList>
            <person name="Zeng X."/>
            <person name="Shao Z."/>
        </authorList>
    </citation>
    <scope>NUCLEOTIDE SEQUENCE [LARGE SCALE GENOMIC DNA]</scope>
    <source>
        <strain evidence="3">DY20341</strain>
    </source>
</reference>
<dbReference type="HOGENOM" id="CLU_3003283_0_0_2"/>
<keyword evidence="1" id="KW-0812">Transmembrane</keyword>
<keyword evidence="3" id="KW-1185">Reference proteome</keyword>
<accession>A0A075LY21</accession>
<evidence type="ECO:0000313" key="3">
    <source>
        <dbReference type="Proteomes" id="UP000027981"/>
    </source>
</evidence>
<keyword evidence="1" id="KW-0472">Membrane</keyword>
<feature type="transmembrane region" description="Helical" evidence="1">
    <location>
        <begin position="20"/>
        <end position="43"/>
    </location>
</feature>
<proteinExistence type="predicted"/>
<organism evidence="2 3">
    <name type="scientific">Palaeococcus pacificus DY20341</name>
    <dbReference type="NCBI Taxonomy" id="1343739"/>
    <lineage>
        <taxon>Archaea</taxon>
        <taxon>Methanobacteriati</taxon>
        <taxon>Methanobacteriota</taxon>
        <taxon>Thermococci</taxon>
        <taxon>Thermococcales</taxon>
        <taxon>Thermococcaceae</taxon>
        <taxon>Palaeococcus</taxon>
    </lineage>
</organism>
<dbReference type="EMBL" id="CP006019">
    <property type="protein sequence ID" value="AIF69483.1"/>
    <property type="molecule type" value="Genomic_DNA"/>
</dbReference>
<reference evidence="2 3" key="2">
    <citation type="journal article" date="2015" name="Genome Announc.">
        <title>Complete Genome Sequence of Hyperthermophilic Piezophilic Archaeon Palaeococcus pacificus DY20341T, Isolated from Deep-Sea Hydrothermal Sediments.</title>
        <authorList>
            <person name="Zeng X."/>
            <person name="Jebbar M."/>
            <person name="Shao Z."/>
        </authorList>
    </citation>
    <scope>NUCLEOTIDE SEQUENCE [LARGE SCALE GENOMIC DNA]</scope>
    <source>
        <strain evidence="2 3">DY20341</strain>
    </source>
</reference>
<protein>
    <submittedName>
        <fullName evidence="2">Uncharacterized protein</fullName>
    </submittedName>
</protein>
<gene>
    <name evidence="2" type="ORF">PAP_05400</name>
</gene>
<evidence type="ECO:0000256" key="1">
    <source>
        <dbReference type="SAM" id="Phobius"/>
    </source>
</evidence>
<dbReference type="STRING" id="1343739.PAP_05400"/>
<name>A0A075LY21_9EURY</name>